<keyword evidence="1" id="KW-1133">Transmembrane helix</keyword>
<keyword evidence="3" id="KW-1185">Reference proteome</keyword>
<gene>
    <name evidence="2" type="ORF">SAMN04487910_3611</name>
</gene>
<dbReference type="InterPro" id="IPR007354">
    <property type="entry name" value="CruF-like"/>
</dbReference>
<protein>
    <submittedName>
        <fullName evidence="2">Putative membrane protein</fullName>
    </submittedName>
</protein>
<feature type="transmembrane region" description="Helical" evidence="1">
    <location>
        <begin position="159"/>
        <end position="176"/>
    </location>
</feature>
<name>A0A1H7U7B2_AQUAM</name>
<reference evidence="2 3" key="1">
    <citation type="submission" date="2016-10" db="EMBL/GenBank/DDBJ databases">
        <authorList>
            <person name="de Groot N.N."/>
        </authorList>
    </citation>
    <scope>NUCLEOTIDE SEQUENCE [LARGE SCALE GENOMIC DNA]</scope>
    <source>
        <strain evidence="2 3">DSM 25232</strain>
    </source>
</reference>
<keyword evidence="1" id="KW-0472">Membrane</keyword>
<evidence type="ECO:0000313" key="3">
    <source>
        <dbReference type="Proteomes" id="UP000198521"/>
    </source>
</evidence>
<dbReference type="AlphaFoldDB" id="A0A1H7U7B2"/>
<accession>A0A1H7U7B2</accession>
<dbReference type="EMBL" id="FOAB01000007">
    <property type="protein sequence ID" value="SEL92689.1"/>
    <property type="molecule type" value="Genomic_DNA"/>
</dbReference>
<keyword evidence="1" id="KW-0812">Transmembrane</keyword>
<feature type="transmembrane region" description="Helical" evidence="1">
    <location>
        <begin position="5"/>
        <end position="22"/>
    </location>
</feature>
<evidence type="ECO:0000313" key="2">
    <source>
        <dbReference type="EMBL" id="SEL92689.1"/>
    </source>
</evidence>
<dbReference type="PANTHER" id="PTHR39419">
    <property type="entry name" value="SLL0814 PROTEIN"/>
    <property type="match status" value="1"/>
</dbReference>
<dbReference type="PANTHER" id="PTHR39419:SF1">
    <property type="entry name" value="SLL0814 PROTEIN"/>
    <property type="match status" value="1"/>
</dbReference>
<feature type="transmembrane region" description="Helical" evidence="1">
    <location>
        <begin position="188"/>
        <end position="209"/>
    </location>
</feature>
<dbReference type="Pfam" id="PF04240">
    <property type="entry name" value="Caroten_synth"/>
    <property type="match status" value="1"/>
</dbReference>
<sequence length="211" mass="23890">MNEGLPITFIVFYCVGLVLYFTPSTHNLFILITPYTLVLVSAAVFSHHKGWSTKTIAVLTSIFILSIIIEIIGVATGKLFGVYAYGEGLGIKIENVPVIIGLNWVFLSYASNGIISRYTSKNVPIILGAASLMVIYDLLLEKAAPLIDMWMFSKNDPPINNYIAWFLLALIFNWAVQKFKINTNNRPARWLFFIQFSFFIILVIHNIYIKK</sequence>
<dbReference type="STRING" id="1038014.SAMN04487910_3611"/>
<feature type="transmembrane region" description="Helical" evidence="1">
    <location>
        <begin position="122"/>
        <end position="139"/>
    </location>
</feature>
<evidence type="ECO:0000256" key="1">
    <source>
        <dbReference type="SAM" id="Phobius"/>
    </source>
</evidence>
<proteinExistence type="predicted"/>
<organism evidence="2 3">
    <name type="scientific">Aquimarina amphilecti</name>
    <dbReference type="NCBI Taxonomy" id="1038014"/>
    <lineage>
        <taxon>Bacteria</taxon>
        <taxon>Pseudomonadati</taxon>
        <taxon>Bacteroidota</taxon>
        <taxon>Flavobacteriia</taxon>
        <taxon>Flavobacteriales</taxon>
        <taxon>Flavobacteriaceae</taxon>
        <taxon>Aquimarina</taxon>
    </lineage>
</organism>
<feature type="transmembrane region" description="Helical" evidence="1">
    <location>
        <begin position="28"/>
        <end position="45"/>
    </location>
</feature>
<feature type="transmembrane region" description="Helical" evidence="1">
    <location>
        <begin position="57"/>
        <end position="76"/>
    </location>
</feature>
<dbReference type="Proteomes" id="UP000198521">
    <property type="component" value="Unassembled WGS sequence"/>
</dbReference>